<comment type="similarity">
    <text evidence="1 10">Belongs to the class-I aminoacyl-tRNA synthetase family.</text>
</comment>
<dbReference type="PROSITE" id="PS00178">
    <property type="entry name" value="AA_TRNA_LIGASE_I"/>
    <property type="match status" value="1"/>
</dbReference>
<dbReference type="InterPro" id="IPR009080">
    <property type="entry name" value="tRNAsynth_Ia_anticodon-bd"/>
</dbReference>
<evidence type="ECO:0000256" key="7">
    <source>
        <dbReference type="ARBA" id="ARBA00023146"/>
    </source>
</evidence>
<dbReference type="VEuPathDB" id="VectorBase:PPAPM1_005464"/>
<dbReference type="Gene3D" id="2.20.28.290">
    <property type="match status" value="1"/>
</dbReference>
<feature type="domain" description="Aminoacyl-tRNA synthetase class Ia" evidence="11">
    <location>
        <begin position="15"/>
        <end position="211"/>
    </location>
</feature>
<evidence type="ECO:0000256" key="3">
    <source>
        <dbReference type="ARBA" id="ARBA00022598"/>
    </source>
</evidence>
<evidence type="ECO:0000313" key="13">
    <source>
        <dbReference type="EnsemblMetazoa" id="PPAI002909-PA"/>
    </source>
</evidence>
<evidence type="ECO:0000256" key="8">
    <source>
        <dbReference type="ARBA" id="ARBA00030520"/>
    </source>
</evidence>
<dbReference type="FunFam" id="2.20.28.290:FF:000002">
    <property type="entry name" value="Leucine--tRNA ligase"/>
    <property type="match status" value="1"/>
</dbReference>
<evidence type="ECO:0000259" key="12">
    <source>
        <dbReference type="Pfam" id="PF08264"/>
    </source>
</evidence>
<keyword evidence="6 10" id="KW-0648">Protein biosynthesis</keyword>
<dbReference type="PANTHER" id="PTHR43740">
    <property type="entry name" value="LEUCYL-TRNA SYNTHETASE"/>
    <property type="match status" value="1"/>
</dbReference>
<dbReference type="GO" id="GO:0004823">
    <property type="term" value="F:leucine-tRNA ligase activity"/>
    <property type="evidence" value="ECO:0007669"/>
    <property type="project" value="UniProtKB-EC"/>
</dbReference>
<dbReference type="SUPFAM" id="SSF52374">
    <property type="entry name" value="Nucleotidylyl transferase"/>
    <property type="match status" value="1"/>
</dbReference>
<dbReference type="Pfam" id="PF00133">
    <property type="entry name" value="tRNA-synt_1"/>
    <property type="match status" value="2"/>
</dbReference>
<dbReference type="InterPro" id="IPR001412">
    <property type="entry name" value="aa-tRNA-synth_I_CS"/>
</dbReference>
<evidence type="ECO:0000256" key="1">
    <source>
        <dbReference type="ARBA" id="ARBA00005594"/>
    </source>
</evidence>
<feature type="domain" description="Methionyl/Valyl/Leucyl/Isoleucyl-tRNA synthetase anticodon-binding" evidence="12">
    <location>
        <begin position="665"/>
        <end position="725"/>
    </location>
</feature>
<evidence type="ECO:0000256" key="10">
    <source>
        <dbReference type="RuleBase" id="RU363035"/>
    </source>
</evidence>
<dbReference type="PRINTS" id="PR00985">
    <property type="entry name" value="TRNASYNTHLEU"/>
</dbReference>
<evidence type="ECO:0000259" key="11">
    <source>
        <dbReference type="Pfam" id="PF00133"/>
    </source>
</evidence>
<evidence type="ECO:0000256" key="2">
    <source>
        <dbReference type="ARBA" id="ARBA00013164"/>
    </source>
</evidence>
<dbReference type="EMBL" id="AJVK01011901">
    <property type="status" value="NOT_ANNOTATED_CDS"/>
    <property type="molecule type" value="Genomic_DNA"/>
</dbReference>
<evidence type="ECO:0000256" key="5">
    <source>
        <dbReference type="ARBA" id="ARBA00022840"/>
    </source>
</evidence>
<dbReference type="Gene3D" id="3.40.50.620">
    <property type="entry name" value="HUPs"/>
    <property type="match status" value="2"/>
</dbReference>
<dbReference type="EnsemblMetazoa" id="PPAI002909-RA">
    <property type="protein sequence ID" value="PPAI002909-PA"/>
    <property type="gene ID" value="PPAI002909"/>
</dbReference>
<dbReference type="GO" id="GO:0005524">
    <property type="term" value="F:ATP binding"/>
    <property type="evidence" value="ECO:0007669"/>
    <property type="project" value="UniProtKB-KW"/>
</dbReference>
<dbReference type="InterPro" id="IPR013155">
    <property type="entry name" value="M/V/L/I-tRNA-synth_anticd-bd"/>
</dbReference>
<comment type="catalytic activity">
    <reaction evidence="9">
        <text>tRNA(Leu) + L-leucine + ATP = L-leucyl-tRNA(Leu) + AMP + diphosphate</text>
        <dbReference type="Rhea" id="RHEA:11688"/>
        <dbReference type="Rhea" id="RHEA-COMP:9613"/>
        <dbReference type="Rhea" id="RHEA-COMP:9622"/>
        <dbReference type="ChEBI" id="CHEBI:30616"/>
        <dbReference type="ChEBI" id="CHEBI:33019"/>
        <dbReference type="ChEBI" id="CHEBI:57427"/>
        <dbReference type="ChEBI" id="CHEBI:78442"/>
        <dbReference type="ChEBI" id="CHEBI:78494"/>
        <dbReference type="ChEBI" id="CHEBI:456215"/>
        <dbReference type="EC" id="6.1.1.4"/>
    </reaction>
</comment>
<evidence type="ECO:0000256" key="9">
    <source>
        <dbReference type="ARBA" id="ARBA00047469"/>
    </source>
</evidence>
<dbReference type="SUPFAM" id="SSF47323">
    <property type="entry name" value="Anticodon-binding domain of a subclass of class I aminoacyl-tRNA synthetases"/>
    <property type="match status" value="1"/>
</dbReference>
<dbReference type="GO" id="GO:0005739">
    <property type="term" value="C:mitochondrion"/>
    <property type="evidence" value="ECO:0007669"/>
    <property type="project" value="TreeGrafter"/>
</dbReference>
<sequence length="806" mass="92631">ERVISPETKKVIENHWKECINNAEYKEESSQEKHYVLSMFPYPSGNLHMGHVRVYTISDAMARFFRMCGKNVLHPMGWDAFGLPAENAAIQRGIPAQKWTESNIQNMKSQLEKLGCSFDWSREIATCQPEYYKWTQYLFLRLFREGLAYLREALVNWDPIDETVLADEQVDENGCSWRSGAKVEKRLLKQWFIRTTRFAKELLEGLDSSSLEDWRDIIKLQKHWIGDCDGYTFDFAVVSRHPEQKPAISTLNLWTQKPELLKVTCFVGISPTHPLAGNTENFKVMNPFTGQKIPIVVSEDGDFPPGCDAFLGTSTTDPGNPNEAEEVLQKAQNLGIGGFPVSSKLKDWLISRQRVWGTPIPIIHCPDCGPVTVPEHSLPVTLQQIQEEHVSCPECNNPSARREKDTMDTFVDSSWYFLRFLDAKNNDEIFRKDLARKTMPVDLYIGGKEHAVLHLYYARFMNHFLHSIGLVPQSEPFRRLLVQGMVMGRSFRVKGTGKYLPESEVEILDEKRNKAVEKASRKPVVVTWEKMSKSKLNGVDPEEVFEELGIDTTRLVILGDVAPFSHRNWSRTTFPGLINWQKRLWMTVYDFCLLRQEASSSEMPKDAKFAEEEAKLSDARNYYVKGATFHFRHTHQISVAISKMQGLTNSIRRAPKEVVQFGKEYQRTLGTQIIMLAPLAPHFASELWVRFSQGAQKNDAFDFDKDVLQQTWPEVDQEYELDLTAKVNSLELASKKIPRRILDRMTREEASKIALERDEIIKFIGNKKILNTIVEFYPGLEIVVNVIAEKSNRKKESSLEKQQQSC</sequence>
<dbReference type="GO" id="GO:0032543">
    <property type="term" value="P:mitochondrial translation"/>
    <property type="evidence" value="ECO:0007669"/>
    <property type="project" value="TreeGrafter"/>
</dbReference>
<dbReference type="PANTHER" id="PTHR43740:SF2">
    <property type="entry name" value="LEUCINE--TRNA LIGASE, MITOCHONDRIAL"/>
    <property type="match status" value="1"/>
</dbReference>
<dbReference type="EMBL" id="AJVK01011900">
    <property type="status" value="NOT_ANNOTATED_CDS"/>
    <property type="molecule type" value="Genomic_DNA"/>
</dbReference>
<keyword evidence="14" id="KW-1185">Reference proteome</keyword>
<protein>
    <recommendedName>
        <fullName evidence="2">leucine--tRNA ligase</fullName>
        <ecNumber evidence="2">6.1.1.4</ecNumber>
    </recommendedName>
    <alternativeName>
        <fullName evidence="8">Leucyl-tRNA synthetase</fullName>
    </alternativeName>
</protein>
<evidence type="ECO:0000313" key="14">
    <source>
        <dbReference type="Proteomes" id="UP000092462"/>
    </source>
</evidence>
<proteinExistence type="inferred from homology"/>
<name>A0A1B0D600_PHLPP</name>
<feature type="domain" description="Aminoacyl-tRNA synthetase class Ia" evidence="11">
    <location>
        <begin position="345"/>
        <end position="488"/>
    </location>
</feature>
<dbReference type="InterPro" id="IPR002302">
    <property type="entry name" value="Leu-tRNA-ligase"/>
</dbReference>
<accession>A0A1B0D600</accession>
<dbReference type="InterPro" id="IPR002300">
    <property type="entry name" value="aa-tRNA-synth_Ia"/>
</dbReference>
<dbReference type="VEuPathDB" id="VectorBase:PPAI002909"/>
<dbReference type="Proteomes" id="UP000092462">
    <property type="component" value="Unassembled WGS sequence"/>
</dbReference>
<dbReference type="FunFam" id="1.10.730.10:FF:000060">
    <property type="entry name" value="Leucyl-tRNA synthetase"/>
    <property type="match status" value="1"/>
</dbReference>
<dbReference type="AlphaFoldDB" id="A0A1B0D600"/>
<organism evidence="13 14">
    <name type="scientific">Phlebotomus papatasi</name>
    <name type="common">Sandfly</name>
    <dbReference type="NCBI Taxonomy" id="29031"/>
    <lineage>
        <taxon>Eukaryota</taxon>
        <taxon>Metazoa</taxon>
        <taxon>Ecdysozoa</taxon>
        <taxon>Arthropoda</taxon>
        <taxon>Hexapoda</taxon>
        <taxon>Insecta</taxon>
        <taxon>Pterygota</taxon>
        <taxon>Neoptera</taxon>
        <taxon>Endopterygota</taxon>
        <taxon>Diptera</taxon>
        <taxon>Nematocera</taxon>
        <taxon>Psychodoidea</taxon>
        <taxon>Psychodidae</taxon>
        <taxon>Phlebotomus</taxon>
        <taxon>Phlebotomus</taxon>
    </lineage>
</organism>
<dbReference type="EC" id="6.1.1.4" evidence="2"/>
<keyword evidence="7 10" id="KW-0030">Aminoacyl-tRNA synthetase</keyword>
<reference evidence="13" key="1">
    <citation type="submission" date="2022-08" db="UniProtKB">
        <authorList>
            <consortium name="EnsemblMetazoa"/>
        </authorList>
    </citation>
    <scope>IDENTIFICATION</scope>
    <source>
        <strain evidence="13">Israel</strain>
    </source>
</reference>
<evidence type="ECO:0000256" key="4">
    <source>
        <dbReference type="ARBA" id="ARBA00022741"/>
    </source>
</evidence>
<dbReference type="InterPro" id="IPR014729">
    <property type="entry name" value="Rossmann-like_a/b/a_fold"/>
</dbReference>
<dbReference type="CDD" id="cd00812">
    <property type="entry name" value="LeuRS_core"/>
    <property type="match status" value="1"/>
</dbReference>
<keyword evidence="3 10" id="KW-0436">Ligase</keyword>
<evidence type="ECO:0000256" key="6">
    <source>
        <dbReference type="ARBA" id="ARBA00022917"/>
    </source>
</evidence>
<keyword evidence="5 10" id="KW-0067">ATP-binding</keyword>
<dbReference type="GO" id="GO:0006429">
    <property type="term" value="P:leucyl-tRNA aminoacylation"/>
    <property type="evidence" value="ECO:0007669"/>
    <property type="project" value="InterPro"/>
</dbReference>
<dbReference type="Gene3D" id="1.10.730.10">
    <property type="entry name" value="Isoleucyl-tRNA Synthetase, Domain 1"/>
    <property type="match status" value="1"/>
</dbReference>
<dbReference type="Pfam" id="PF08264">
    <property type="entry name" value="Anticodon_1"/>
    <property type="match status" value="1"/>
</dbReference>
<keyword evidence="4 10" id="KW-0547">Nucleotide-binding</keyword>